<reference evidence="3 4" key="1">
    <citation type="submission" date="2018-01" db="EMBL/GenBank/DDBJ databases">
        <authorList>
            <person name="Gaut B.S."/>
            <person name="Morton B.R."/>
            <person name="Clegg M.T."/>
            <person name="Duvall M.R."/>
        </authorList>
    </citation>
    <scope>NUCLEOTIDE SEQUENCE [LARGE SCALE GENOMIC DNA]</scope>
    <source>
        <strain evidence="3">GP69</strain>
    </source>
</reference>
<evidence type="ECO:0000313" key="3">
    <source>
        <dbReference type="EMBL" id="SOY32984.1"/>
    </source>
</evidence>
<dbReference type="InterPro" id="IPR051698">
    <property type="entry name" value="Transposase_11-like"/>
</dbReference>
<dbReference type="GO" id="GO:0004803">
    <property type="term" value="F:transposase activity"/>
    <property type="evidence" value="ECO:0007669"/>
    <property type="project" value="InterPro"/>
</dbReference>
<dbReference type="PANTHER" id="PTHR30298">
    <property type="entry name" value="H REPEAT-ASSOCIATED PREDICTED TRANSPOSASE"/>
    <property type="match status" value="1"/>
</dbReference>
<evidence type="ECO:0000259" key="1">
    <source>
        <dbReference type="Pfam" id="PF01609"/>
    </source>
</evidence>
<gene>
    <name evidence="3" type="ORF">AMURIS_05752</name>
</gene>
<organism evidence="3 4">
    <name type="scientific">Acetatifactor muris</name>
    <dbReference type="NCBI Taxonomy" id="879566"/>
    <lineage>
        <taxon>Bacteria</taxon>
        <taxon>Bacillati</taxon>
        <taxon>Bacillota</taxon>
        <taxon>Clostridia</taxon>
        <taxon>Lachnospirales</taxon>
        <taxon>Lachnospiraceae</taxon>
        <taxon>Acetatifactor</taxon>
    </lineage>
</organism>
<evidence type="ECO:0000313" key="4">
    <source>
        <dbReference type="Proteomes" id="UP000236311"/>
    </source>
</evidence>
<proteinExistence type="predicted"/>
<feature type="domain" description="H repeat-associated protein N-terminal" evidence="2">
    <location>
        <begin position="7"/>
        <end position="91"/>
    </location>
</feature>
<dbReference type="Proteomes" id="UP000236311">
    <property type="component" value="Unassembled WGS sequence"/>
</dbReference>
<dbReference type="NCBIfam" id="NF033564">
    <property type="entry name" value="transpos_ISAs1"/>
    <property type="match status" value="1"/>
</dbReference>
<name>A0A2K4ZR73_9FIRM</name>
<dbReference type="AlphaFoldDB" id="A0A2K4ZR73"/>
<dbReference type="OrthoDB" id="9815086at2"/>
<protein>
    <submittedName>
        <fullName evidence="3">Transposase DDE domain protein</fullName>
    </submittedName>
</protein>
<dbReference type="GO" id="GO:0006313">
    <property type="term" value="P:DNA transposition"/>
    <property type="evidence" value="ECO:0007669"/>
    <property type="project" value="InterPro"/>
</dbReference>
<sequence length="373" mass="43801">MEQLLEWMEIIEDVRQHRKVRHSIKDILIIVLFATLANADTWEQIADFALWNEEYLRQYIELKNGVPSHDTIQRVMGMIRPENLQQLQRKWQELLDSNEGEKLKKIICVDGKTMRSNKREGTKPCHIVSAWSREDGYCLGQKAVEEKSNEITAIPKVLESIEIKGQVVTIDAMGTQTAIAETIRKRRADYVLAVKGNQGNLETDIRQYFEEQQICEELKKGSGYKKTTEKAHGQIEIREYYQTEETAWMYQKKQWKGLKSIGMEKKTIRKGETEKEEYRYYISSLCEDIELFSRAVRGHWAVESMHWHLDVTFKEDANTTLDKTAAQNQNIIRKWCLSMLKLIEIRGTKMSLRRKRFNISFAPAQFIEELMKI</sequence>
<dbReference type="GO" id="GO:0003677">
    <property type="term" value="F:DNA binding"/>
    <property type="evidence" value="ECO:0007669"/>
    <property type="project" value="InterPro"/>
</dbReference>
<accession>A0A2K4ZR73</accession>
<dbReference type="InterPro" id="IPR047647">
    <property type="entry name" value="ISAs1_transpos"/>
</dbReference>
<dbReference type="PANTHER" id="PTHR30298:SF0">
    <property type="entry name" value="PROTEIN YBFL-RELATED"/>
    <property type="match status" value="1"/>
</dbReference>
<dbReference type="Pfam" id="PF01609">
    <property type="entry name" value="DDE_Tnp_1"/>
    <property type="match status" value="1"/>
</dbReference>
<dbReference type="InterPro" id="IPR032806">
    <property type="entry name" value="YbfD_N"/>
</dbReference>
<dbReference type="EMBL" id="OFSM01000135">
    <property type="protein sequence ID" value="SOY32984.1"/>
    <property type="molecule type" value="Genomic_DNA"/>
</dbReference>
<keyword evidence="4" id="KW-1185">Reference proteome</keyword>
<dbReference type="Pfam" id="PF13808">
    <property type="entry name" value="DDE_Tnp_1_assoc"/>
    <property type="match status" value="1"/>
</dbReference>
<evidence type="ECO:0000259" key="2">
    <source>
        <dbReference type="Pfam" id="PF13808"/>
    </source>
</evidence>
<dbReference type="InterPro" id="IPR002559">
    <property type="entry name" value="Transposase_11"/>
</dbReference>
<feature type="domain" description="Transposase IS4-like" evidence="1">
    <location>
        <begin position="103"/>
        <end position="338"/>
    </location>
</feature>